<dbReference type="PANTHER" id="PTHR28629">
    <property type="entry name" value="TRIOKINASE/FMN CYCLASE"/>
    <property type="match status" value="1"/>
</dbReference>
<dbReference type="EMBL" id="JAKTMA010000029">
    <property type="protein sequence ID" value="MCR0234208.1"/>
    <property type="molecule type" value="Genomic_DNA"/>
</dbReference>
<evidence type="ECO:0000256" key="3">
    <source>
        <dbReference type="ARBA" id="ARBA00012095"/>
    </source>
</evidence>
<dbReference type="GO" id="GO:0019563">
    <property type="term" value="P:glycerol catabolic process"/>
    <property type="evidence" value="ECO:0007669"/>
    <property type="project" value="TreeGrafter"/>
</dbReference>
<dbReference type="PANTHER" id="PTHR28629:SF4">
    <property type="entry name" value="TRIOKINASE_FMN CYCLASE"/>
    <property type="match status" value="1"/>
</dbReference>
<dbReference type="NCBIfam" id="TIGR02365">
    <property type="entry name" value="dha_L_ycgS"/>
    <property type="match status" value="1"/>
</dbReference>
<name>A0AAP2UPQ2_CLOIN</name>
<evidence type="ECO:0000256" key="5">
    <source>
        <dbReference type="ARBA" id="ARBA00022777"/>
    </source>
</evidence>
<dbReference type="GO" id="GO:0047324">
    <property type="term" value="F:phosphoenolpyruvate-glycerone phosphotransferase activity"/>
    <property type="evidence" value="ECO:0007669"/>
    <property type="project" value="UniProtKB-EC"/>
</dbReference>
<dbReference type="PROSITE" id="PS51480">
    <property type="entry name" value="DHAL"/>
    <property type="match status" value="1"/>
</dbReference>
<evidence type="ECO:0000256" key="7">
    <source>
        <dbReference type="ARBA" id="ARBA00046577"/>
    </source>
</evidence>
<dbReference type="GO" id="GO:0004371">
    <property type="term" value="F:glycerone kinase activity"/>
    <property type="evidence" value="ECO:0007669"/>
    <property type="project" value="InterPro"/>
</dbReference>
<dbReference type="Pfam" id="PF02734">
    <property type="entry name" value="Dak2"/>
    <property type="match status" value="1"/>
</dbReference>
<dbReference type="SMART" id="SM01120">
    <property type="entry name" value="Dak2"/>
    <property type="match status" value="1"/>
</dbReference>
<sequence>MGFQLQTKDFIRYFQEAREVIAAQRDYVTELDSTTGDGDHWVNVNMGFEKITALSKELEDMTLADMFKKVGMTMYSAVGGSSGALYGSGYMAAGRACAGKAVLDVHGLYEVYDAMLQEIMKRGKTEPGQKTMIDALYPALRAYREGLDAGRCDEEIIQDFMEGAANGAKRTKEMEAVKGRASYRSDKGVGHLDPGAVTMAMQLECMGNMILNTLKQKTGGDTYDEENTILRTR</sequence>
<evidence type="ECO:0000259" key="9">
    <source>
        <dbReference type="PROSITE" id="PS51480"/>
    </source>
</evidence>
<dbReference type="AlphaFoldDB" id="A0AAP2UPQ2"/>
<dbReference type="SUPFAM" id="SSF101473">
    <property type="entry name" value="DhaL-like"/>
    <property type="match status" value="1"/>
</dbReference>
<dbReference type="EC" id="2.7.1.121" evidence="3"/>
<comment type="pathway">
    <text evidence="2">Polyol metabolism; glycerol degradation.</text>
</comment>
<comment type="function">
    <text evidence="8">ADP-binding subunit of the dihydroxyacetone kinase, which is responsible for the phosphoenolpyruvate (PEP)-dependent phosphorylation of dihydroxyacetone. DhaL-ADP is converted to DhaL-ATP via a phosphoryl group transfer from DhaM and transmits it to dihydroxyacetone binds to DhaK.</text>
</comment>
<organism evidence="10 11">
    <name type="scientific">Clostridium innocuum</name>
    <dbReference type="NCBI Taxonomy" id="1522"/>
    <lineage>
        <taxon>Bacteria</taxon>
        <taxon>Bacillati</taxon>
        <taxon>Bacillota</taxon>
        <taxon>Clostridia</taxon>
        <taxon>Eubacteriales</taxon>
        <taxon>Clostridiaceae</taxon>
        <taxon>Clostridium</taxon>
    </lineage>
</organism>
<comment type="caution">
    <text evidence="10">The sequence shown here is derived from an EMBL/GenBank/DDBJ whole genome shotgun (WGS) entry which is preliminary data.</text>
</comment>
<evidence type="ECO:0000256" key="6">
    <source>
        <dbReference type="ARBA" id="ARBA00022798"/>
    </source>
</evidence>
<dbReference type="GO" id="GO:0005829">
    <property type="term" value="C:cytosol"/>
    <property type="evidence" value="ECO:0007669"/>
    <property type="project" value="TreeGrafter"/>
</dbReference>
<evidence type="ECO:0000256" key="1">
    <source>
        <dbReference type="ARBA" id="ARBA00001113"/>
    </source>
</evidence>
<dbReference type="Proteomes" id="UP001203972">
    <property type="component" value="Unassembled WGS sequence"/>
</dbReference>
<evidence type="ECO:0000256" key="2">
    <source>
        <dbReference type="ARBA" id="ARBA00004745"/>
    </source>
</evidence>
<keyword evidence="6" id="KW-0319">Glycerol metabolism</keyword>
<dbReference type="FunFam" id="1.25.40.340:FF:000002">
    <property type="entry name" value="Dihydroxyacetone kinase, L subunit"/>
    <property type="match status" value="1"/>
</dbReference>
<evidence type="ECO:0000256" key="4">
    <source>
        <dbReference type="ARBA" id="ARBA00022679"/>
    </source>
</evidence>
<evidence type="ECO:0000256" key="8">
    <source>
        <dbReference type="ARBA" id="ARBA00055771"/>
    </source>
</evidence>
<gene>
    <name evidence="10" type="primary">dhaL</name>
    <name evidence="10" type="ORF">MKC95_15660</name>
</gene>
<dbReference type="InterPro" id="IPR036117">
    <property type="entry name" value="DhaL_dom_sf"/>
</dbReference>
<dbReference type="InterPro" id="IPR012737">
    <property type="entry name" value="DhaK_L_YcgS"/>
</dbReference>
<feature type="domain" description="DhaL" evidence="9">
    <location>
        <begin position="8"/>
        <end position="208"/>
    </location>
</feature>
<proteinExistence type="predicted"/>
<evidence type="ECO:0000313" key="11">
    <source>
        <dbReference type="Proteomes" id="UP001203972"/>
    </source>
</evidence>
<evidence type="ECO:0000313" key="10">
    <source>
        <dbReference type="EMBL" id="MCR0234208.1"/>
    </source>
</evidence>
<dbReference type="Gene3D" id="1.25.40.340">
    <property type="match status" value="1"/>
</dbReference>
<comment type="catalytic activity">
    <reaction evidence="1">
        <text>dihydroxyacetone + phosphoenolpyruvate = dihydroxyacetone phosphate + pyruvate</text>
        <dbReference type="Rhea" id="RHEA:18381"/>
        <dbReference type="ChEBI" id="CHEBI:15361"/>
        <dbReference type="ChEBI" id="CHEBI:16016"/>
        <dbReference type="ChEBI" id="CHEBI:57642"/>
        <dbReference type="ChEBI" id="CHEBI:58702"/>
        <dbReference type="EC" id="2.7.1.121"/>
    </reaction>
</comment>
<accession>A0AAP2UPQ2</accession>
<dbReference type="InterPro" id="IPR050861">
    <property type="entry name" value="Dihydroxyacetone_Kinase"/>
</dbReference>
<dbReference type="RefSeq" id="WP_008818225.1">
    <property type="nucleotide sequence ID" value="NZ_AP025565.1"/>
</dbReference>
<keyword evidence="4" id="KW-0808">Transferase</keyword>
<keyword evidence="5 10" id="KW-0418">Kinase</keyword>
<comment type="subunit">
    <text evidence="7">Homodimer. The dihydroxyacetone kinase complex is composed of a homodimer of DhaM, a homodimer of DhaK and the subunit DhaL.</text>
</comment>
<protein>
    <recommendedName>
        <fullName evidence="3">phosphoenolpyruvate--glycerone phosphotransferase</fullName>
        <ecNumber evidence="3">2.7.1.121</ecNumber>
    </recommendedName>
</protein>
<reference evidence="10" key="1">
    <citation type="journal article" date="2022" name="Clin. Infect. Dis.">
        <title>Association between Clostridium innocuum and antibiotic-associated diarrhea in adults and children: A cross-sectional study and comparative genomics analysis.</title>
        <authorList>
            <person name="Cherny K.E."/>
            <person name="Muscat E.B."/>
            <person name="Balaji A."/>
            <person name="Mukherjee J."/>
            <person name="Ozer E.A."/>
            <person name="Angarone M.P."/>
            <person name="Hauser A.R."/>
            <person name="Sichel J.S."/>
            <person name="Amponsah E."/>
            <person name="Kociolek L.K."/>
        </authorList>
    </citation>
    <scope>NUCLEOTIDE SEQUENCE</scope>
    <source>
        <strain evidence="10">NU1-AC-029v</strain>
    </source>
</reference>
<dbReference type="InterPro" id="IPR004007">
    <property type="entry name" value="DhaL_dom"/>
</dbReference>